<sequence>GHMLQICFFEYNTNISVRGKINMLADRQEPLLAMGTWHTLAWFKHLRHYSFSTIILYRIVEGYEEEDRENPEFITSVAGQAMAFSALL</sequence>
<proteinExistence type="predicted"/>
<name>A0A0B6Y2A3_9EUPU</name>
<dbReference type="EMBL" id="HACG01003066">
    <property type="protein sequence ID" value="CEK49931.1"/>
    <property type="molecule type" value="Transcribed_RNA"/>
</dbReference>
<reference evidence="1" key="1">
    <citation type="submission" date="2014-12" db="EMBL/GenBank/DDBJ databases">
        <title>Insight into the proteome of Arion vulgaris.</title>
        <authorList>
            <person name="Aradska J."/>
            <person name="Bulat T."/>
            <person name="Smidak R."/>
            <person name="Sarate P."/>
            <person name="Gangsoo J."/>
            <person name="Sialana F."/>
            <person name="Bilban M."/>
            <person name="Lubec G."/>
        </authorList>
    </citation>
    <scope>NUCLEOTIDE SEQUENCE</scope>
    <source>
        <tissue evidence="1">Skin</tissue>
    </source>
</reference>
<accession>A0A0B6Y2A3</accession>
<dbReference type="AlphaFoldDB" id="A0A0B6Y2A3"/>
<organism evidence="1">
    <name type="scientific">Arion vulgaris</name>
    <dbReference type="NCBI Taxonomy" id="1028688"/>
    <lineage>
        <taxon>Eukaryota</taxon>
        <taxon>Metazoa</taxon>
        <taxon>Spiralia</taxon>
        <taxon>Lophotrochozoa</taxon>
        <taxon>Mollusca</taxon>
        <taxon>Gastropoda</taxon>
        <taxon>Heterobranchia</taxon>
        <taxon>Euthyneura</taxon>
        <taxon>Panpulmonata</taxon>
        <taxon>Eupulmonata</taxon>
        <taxon>Stylommatophora</taxon>
        <taxon>Helicina</taxon>
        <taxon>Arionoidea</taxon>
        <taxon>Arionidae</taxon>
        <taxon>Arion</taxon>
    </lineage>
</organism>
<protein>
    <submittedName>
        <fullName evidence="1">Uncharacterized protein</fullName>
    </submittedName>
</protein>
<gene>
    <name evidence="1" type="primary">ORF9328</name>
</gene>
<feature type="non-terminal residue" evidence="1">
    <location>
        <position position="1"/>
    </location>
</feature>
<evidence type="ECO:0000313" key="1">
    <source>
        <dbReference type="EMBL" id="CEK49931.1"/>
    </source>
</evidence>